<accession>A0A9D4J279</accession>
<comment type="caution">
    <text evidence="1">The sequence shown here is derived from an EMBL/GenBank/DDBJ whole genome shotgun (WGS) entry which is preliminary data.</text>
</comment>
<gene>
    <name evidence="1" type="ORF">DPMN_146316</name>
</gene>
<proteinExistence type="predicted"/>
<dbReference type="EMBL" id="JAIWYP010000007">
    <property type="protein sequence ID" value="KAH3792817.1"/>
    <property type="molecule type" value="Genomic_DNA"/>
</dbReference>
<reference evidence="1" key="2">
    <citation type="submission" date="2020-11" db="EMBL/GenBank/DDBJ databases">
        <authorList>
            <person name="McCartney M.A."/>
            <person name="Auch B."/>
            <person name="Kono T."/>
            <person name="Mallez S."/>
            <person name="Becker A."/>
            <person name="Gohl D.M."/>
            <person name="Silverstein K.A.T."/>
            <person name="Koren S."/>
            <person name="Bechman K.B."/>
            <person name="Herman A."/>
            <person name="Abrahante J.E."/>
            <person name="Garbe J."/>
        </authorList>
    </citation>
    <scope>NUCLEOTIDE SEQUENCE</scope>
    <source>
        <strain evidence="1">Duluth1</strain>
        <tissue evidence="1">Whole animal</tissue>
    </source>
</reference>
<evidence type="ECO:0000313" key="2">
    <source>
        <dbReference type="Proteomes" id="UP000828390"/>
    </source>
</evidence>
<name>A0A9D4J279_DREPO</name>
<dbReference type="AlphaFoldDB" id="A0A9D4J279"/>
<protein>
    <submittedName>
        <fullName evidence="1">Uncharacterized protein</fullName>
    </submittedName>
</protein>
<reference evidence="1" key="1">
    <citation type="journal article" date="2019" name="bioRxiv">
        <title>The Genome of the Zebra Mussel, Dreissena polymorpha: A Resource for Invasive Species Research.</title>
        <authorList>
            <person name="McCartney M.A."/>
            <person name="Auch B."/>
            <person name="Kono T."/>
            <person name="Mallez S."/>
            <person name="Zhang Y."/>
            <person name="Obille A."/>
            <person name="Becker A."/>
            <person name="Abrahante J.E."/>
            <person name="Garbe J."/>
            <person name="Badalamenti J.P."/>
            <person name="Herman A."/>
            <person name="Mangelson H."/>
            <person name="Liachko I."/>
            <person name="Sullivan S."/>
            <person name="Sone E.D."/>
            <person name="Koren S."/>
            <person name="Silverstein K.A.T."/>
            <person name="Beckman K.B."/>
            <person name="Gohl D.M."/>
        </authorList>
    </citation>
    <scope>NUCLEOTIDE SEQUENCE</scope>
    <source>
        <strain evidence="1">Duluth1</strain>
        <tissue evidence="1">Whole animal</tissue>
    </source>
</reference>
<keyword evidence="2" id="KW-1185">Reference proteome</keyword>
<evidence type="ECO:0000313" key="1">
    <source>
        <dbReference type="EMBL" id="KAH3792817.1"/>
    </source>
</evidence>
<organism evidence="1 2">
    <name type="scientific">Dreissena polymorpha</name>
    <name type="common">Zebra mussel</name>
    <name type="synonym">Mytilus polymorpha</name>
    <dbReference type="NCBI Taxonomy" id="45954"/>
    <lineage>
        <taxon>Eukaryota</taxon>
        <taxon>Metazoa</taxon>
        <taxon>Spiralia</taxon>
        <taxon>Lophotrochozoa</taxon>
        <taxon>Mollusca</taxon>
        <taxon>Bivalvia</taxon>
        <taxon>Autobranchia</taxon>
        <taxon>Heteroconchia</taxon>
        <taxon>Euheterodonta</taxon>
        <taxon>Imparidentia</taxon>
        <taxon>Neoheterodontei</taxon>
        <taxon>Myida</taxon>
        <taxon>Dreissenoidea</taxon>
        <taxon>Dreissenidae</taxon>
        <taxon>Dreissena</taxon>
    </lineage>
</organism>
<dbReference type="Proteomes" id="UP000828390">
    <property type="component" value="Unassembled WGS sequence"/>
</dbReference>
<sequence>MSNRNSDLPFCGAKRRGLVNDQCPAAGFEWTSKWTPLARERDAHKRPLANGFGSIVVIVRIYY</sequence>